<reference evidence="2 3" key="1">
    <citation type="journal article" date="2019" name="Int. J. Syst. Evol. Microbiol.">
        <title>The Global Catalogue of Microorganisms (GCM) 10K type strain sequencing project: providing services to taxonomists for standard genome sequencing and annotation.</title>
        <authorList>
            <consortium name="The Broad Institute Genomics Platform"/>
            <consortium name="The Broad Institute Genome Sequencing Center for Infectious Disease"/>
            <person name="Wu L."/>
            <person name="Ma J."/>
        </authorList>
    </citation>
    <scope>NUCLEOTIDE SEQUENCE [LARGE SCALE GENOMIC DNA]</scope>
    <source>
        <strain evidence="2 3">JCM 4805</strain>
    </source>
</reference>
<keyword evidence="3" id="KW-1185">Reference proteome</keyword>
<feature type="region of interest" description="Disordered" evidence="1">
    <location>
        <begin position="1"/>
        <end position="23"/>
    </location>
</feature>
<sequence length="85" mass="8362">MPASPEARTSLRGTATTAPHGVPGWPDALPAFASGMTVAGLSHTQPLLPATSSSPVSDLAGRRVVFPGSAALMVALAGSADTASH</sequence>
<gene>
    <name evidence="2" type="ORF">GCM10010361_25900</name>
</gene>
<evidence type="ECO:0000256" key="1">
    <source>
        <dbReference type="SAM" id="MobiDB-lite"/>
    </source>
</evidence>
<dbReference type="Proteomes" id="UP001500909">
    <property type="component" value="Unassembled WGS sequence"/>
</dbReference>
<dbReference type="RefSeq" id="WP_346095104.1">
    <property type="nucleotide sequence ID" value="NZ_BAAABY010000021.1"/>
</dbReference>
<protein>
    <submittedName>
        <fullName evidence="2">Uncharacterized protein</fullName>
    </submittedName>
</protein>
<name>A0ABN0ZVZ1_9ACTN</name>
<proteinExistence type="predicted"/>
<organism evidence="2 3">
    <name type="scientific">Streptomyces olivaceiscleroticus</name>
    <dbReference type="NCBI Taxonomy" id="68245"/>
    <lineage>
        <taxon>Bacteria</taxon>
        <taxon>Bacillati</taxon>
        <taxon>Actinomycetota</taxon>
        <taxon>Actinomycetes</taxon>
        <taxon>Kitasatosporales</taxon>
        <taxon>Streptomycetaceae</taxon>
        <taxon>Streptomyces</taxon>
    </lineage>
</organism>
<comment type="caution">
    <text evidence="2">The sequence shown here is derived from an EMBL/GenBank/DDBJ whole genome shotgun (WGS) entry which is preliminary data.</text>
</comment>
<accession>A0ABN0ZVZ1</accession>
<evidence type="ECO:0000313" key="2">
    <source>
        <dbReference type="EMBL" id="GAA0460828.1"/>
    </source>
</evidence>
<evidence type="ECO:0000313" key="3">
    <source>
        <dbReference type="Proteomes" id="UP001500909"/>
    </source>
</evidence>
<dbReference type="EMBL" id="BAAABY010000021">
    <property type="protein sequence ID" value="GAA0460828.1"/>
    <property type="molecule type" value="Genomic_DNA"/>
</dbReference>